<dbReference type="GO" id="GO:0009279">
    <property type="term" value="C:cell outer membrane"/>
    <property type="evidence" value="ECO:0007669"/>
    <property type="project" value="UniProtKB-SubCell"/>
</dbReference>
<dbReference type="Proteomes" id="UP000245466">
    <property type="component" value="Unassembled WGS sequence"/>
</dbReference>
<evidence type="ECO:0000256" key="14">
    <source>
        <dbReference type="ARBA" id="ARBA00023288"/>
    </source>
</evidence>
<dbReference type="GO" id="GO:0046930">
    <property type="term" value="C:pore complex"/>
    <property type="evidence" value="ECO:0007669"/>
    <property type="project" value="UniProtKB-KW"/>
</dbReference>
<dbReference type="Pfam" id="PF22461">
    <property type="entry name" value="SLBB_2"/>
    <property type="match status" value="1"/>
</dbReference>
<feature type="domain" description="SLBB" evidence="17">
    <location>
        <begin position="149"/>
        <end position="228"/>
    </location>
</feature>
<evidence type="ECO:0000256" key="12">
    <source>
        <dbReference type="ARBA" id="ARBA00023139"/>
    </source>
</evidence>
<dbReference type="PROSITE" id="PS51257">
    <property type="entry name" value="PROKAR_LIPOPROTEIN"/>
    <property type="match status" value="1"/>
</dbReference>
<comment type="similarity">
    <text evidence="2">Belongs to the BexD/CtrA/VexA family.</text>
</comment>
<reference evidence="18 19" key="1">
    <citation type="submission" date="2018-04" db="EMBL/GenBank/DDBJ databases">
        <title>Genomic Encyclopedia of Type Strains, Phase IV (KMG-IV): sequencing the most valuable type-strain genomes for metagenomic binning, comparative biology and taxonomic classification.</title>
        <authorList>
            <person name="Goeker M."/>
        </authorList>
    </citation>
    <scope>NUCLEOTIDE SEQUENCE [LARGE SCALE GENOMIC DNA]</scope>
    <source>
        <strain evidence="18 19">DSM 100231</strain>
    </source>
</reference>
<feature type="chain" id="PRO_5015569039" evidence="15">
    <location>
        <begin position="22"/>
        <end position="264"/>
    </location>
</feature>
<dbReference type="InterPro" id="IPR003715">
    <property type="entry name" value="Poly_export_N"/>
</dbReference>
<keyword evidence="12" id="KW-0564">Palmitate</keyword>
<evidence type="ECO:0000256" key="11">
    <source>
        <dbReference type="ARBA" id="ARBA00023136"/>
    </source>
</evidence>
<keyword evidence="19" id="KW-1185">Reference proteome</keyword>
<keyword evidence="9" id="KW-0406">Ion transport</keyword>
<keyword evidence="14" id="KW-0449">Lipoprotein</keyword>
<evidence type="ECO:0000256" key="7">
    <source>
        <dbReference type="ARBA" id="ARBA00022729"/>
    </source>
</evidence>
<dbReference type="Pfam" id="PF02563">
    <property type="entry name" value="Poly_export"/>
    <property type="match status" value="1"/>
</dbReference>
<keyword evidence="6" id="KW-0812">Transmembrane</keyword>
<evidence type="ECO:0000256" key="2">
    <source>
        <dbReference type="ARBA" id="ARBA00009450"/>
    </source>
</evidence>
<organism evidence="18 19">
    <name type="scientific">Pontibacter virosus</name>
    <dbReference type="NCBI Taxonomy" id="1765052"/>
    <lineage>
        <taxon>Bacteria</taxon>
        <taxon>Pseudomonadati</taxon>
        <taxon>Bacteroidota</taxon>
        <taxon>Cytophagia</taxon>
        <taxon>Cytophagales</taxon>
        <taxon>Hymenobacteraceae</taxon>
        <taxon>Pontibacter</taxon>
    </lineage>
</organism>
<dbReference type="EMBL" id="QEKI01000024">
    <property type="protein sequence ID" value="PVY36659.1"/>
    <property type="molecule type" value="Genomic_DNA"/>
</dbReference>
<comment type="caution">
    <text evidence="18">The sequence shown here is derived from an EMBL/GenBank/DDBJ whole genome shotgun (WGS) entry which is preliminary data.</text>
</comment>
<keyword evidence="10" id="KW-0626">Porin</keyword>
<evidence type="ECO:0000256" key="9">
    <source>
        <dbReference type="ARBA" id="ARBA00023065"/>
    </source>
</evidence>
<keyword evidence="11" id="KW-0472">Membrane</keyword>
<gene>
    <name evidence="18" type="ORF">C8E01_12415</name>
</gene>
<name>A0A2U1AJQ6_9BACT</name>
<protein>
    <submittedName>
        <fullName evidence="18">Polysaccharide export outer membrane protein</fullName>
    </submittedName>
</protein>
<keyword evidence="3" id="KW-0813">Transport</keyword>
<dbReference type="GO" id="GO:0015288">
    <property type="term" value="F:porin activity"/>
    <property type="evidence" value="ECO:0007669"/>
    <property type="project" value="UniProtKB-KW"/>
</dbReference>
<dbReference type="RefSeq" id="WP_116545400.1">
    <property type="nucleotide sequence ID" value="NZ_QEKI01000024.1"/>
</dbReference>
<keyword evidence="4" id="KW-1134">Transmembrane beta strand</keyword>
<dbReference type="PANTHER" id="PTHR33619">
    <property type="entry name" value="POLYSACCHARIDE EXPORT PROTEIN GFCE-RELATED"/>
    <property type="match status" value="1"/>
</dbReference>
<dbReference type="InterPro" id="IPR049712">
    <property type="entry name" value="Poly_export"/>
</dbReference>
<evidence type="ECO:0000313" key="19">
    <source>
        <dbReference type="Proteomes" id="UP000245466"/>
    </source>
</evidence>
<dbReference type="PANTHER" id="PTHR33619:SF3">
    <property type="entry name" value="POLYSACCHARIDE EXPORT PROTEIN GFCE-RELATED"/>
    <property type="match status" value="1"/>
</dbReference>
<evidence type="ECO:0000259" key="17">
    <source>
        <dbReference type="Pfam" id="PF22461"/>
    </source>
</evidence>
<keyword evidence="5" id="KW-0762">Sugar transport</keyword>
<feature type="domain" description="Polysaccharide export protein N-terminal" evidence="16">
    <location>
        <begin position="45"/>
        <end position="144"/>
    </location>
</feature>
<dbReference type="OrthoDB" id="662756at2"/>
<evidence type="ECO:0000259" key="16">
    <source>
        <dbReference type="Pfam" id="PF02563"/>
    </source>
</evidence>
<keyword evidence="13" id="KW-0998">Cell outer membrane</keyword>
<dbReference type="InterPro" id="IPR054765">
    <property type="entry name" value="SLBB_dom"/>
</dbReference>
<sequence length="264" mass="29309">MRSISTKYIFSALTFIILASACTGTKEAVYFDNIGNTEISGSYESHEPIIQSNDLLSININSLNPEATELFNVSNPSTSRISNTAATSTVSPVIGYLVDQDGFVQLPFLGKVKAAGSTKKEFQNVIRRELITRKLLIDPIVDVRYLNYKISVLGEVARPSVLTIPNEKITLLEALGLAGDLTIYASRKNVLLIREEDGKKKLTRIDLTSDEIFKSPYYYLRSNDIIYVEPNVTKIQSASPARQWLPVIFSGLTVIVIAVDRLTR</sequence>
<accession>A0A2U1AJQ6</accession>
<evidence type="ECO:0000256" key="13">
    <source>
        <dbReference type="ARBA" id="ARBA00023237"/>
    </source>
</evidence>
<evidence type="ECO:0000256" key="15">
    <source>
        <dbReference type="SAM" id="SignalP"/>
    </source>
</evidence>
<evidence type="ECO:0000256" key="4">
    <source>
        <dbReference type="ARBA" id="ARBA00022452"/>
    </source>
</evidence>
<dbReference type="GO" id="GO:0015159">
    <property type="term" value="F:polysaccharide transmembrane transporter activity"/>
    <property type="evidence" value="ECO:0007669"/>
    <property type="project" value="InterPro"/>
</dbReference>
<keyword evidence="7 15" id="KW-0732">Signal</keyword>
<evidence type="ECO:0000256" key="6">
    <source>
        <dbReference type="ARBA" id="ARBA00022692"/>
    </source>
</evidence>
<evidence type="ECO:0000313" key="18">
    <source>
        <dbReference type="EMBL" id="PVY36659.1"/>
    </source>
</evidence>
<dbReference type="Gene3D" id="3.10.560.10">
    <property type="entry name" value="Outer membrane lipoprotein wza domain like"/>
    <property type="match status" value="1"/>
</dbReference>
<evidence type="ECO:0000256" key="5">
    <source>
        <dbReference type="ARBA" id="ARBA00022597"/>
    </source>
</evidence>
<dbReference type="AlphaFoldDB" id="A0A2U1AJQ6"/>
<proteinExistence type="inferred from homology"/>
<evidence type="ECO:0000256" key="3">
    <source>
        <dbReference type="ARBA" id="ARBA00022448"/>
    </source>
</evidence>
<evidence type="ECO:0000256" key="1">
    <source>
        <dbReference type="ARBA" id="ARBA00004571"/>
    </source>
</evidence>
<keyword evidence="8" id="KW-0625">Polysaccharide transport</keyword>
<feature type="signal peptide" evidence="15">
    <location>
        <begin position="1"/>
        <end position="21"/>
    </location>
</feature>
<evidence type="ECO:0000256" key="8">
    <source>
        <dbReference type="ARBA" id="ARBA00023047"/>
    </source>
</evidence>
<comment type="subcellular location">
    <subcellularLocation>
        <location evidence="1">Cell outer membrane</location>
        <topology evidence="1">Multi-pass membrane protein</topology>
    </subcellularLocation>
</comment>
<evidence type="ECO:0000256" key="10">
    <source>
        <dbReference type="ARBA" id="ARBA00023114"/>
    </source>
</evidence>
<dbReference type="GO" id="GO:0006811">
    <property type="term" value="P:monoatomic ion transport"/>
    <property type="evidence" value="ECO:0007669"/>
    <property type="project" value="UniProtKB-KW"/>
</dbReference>